<comment type="caution">
    <text evidence="1">The sequence shown here is derived from an EMBL/GenBank/DDBJ whole genome shotgun (WGS) entry which is preliminary data.</text>
</comment>
<reference evidence="1 2" key="1">
    <citation type="journal article" date="2016" name="Nat. Commun.">
        <title>Thousands of microbial genomes shed light on interconnected biogeochemical processes in an aquifer system.</title>
        <authorList>
            <person name="Anantharaman K."/>
            <person name="Brown C.T."/>
            <person name="Hug L.A."/>
            <person name="Sharon I."/>
            <person name="Castelle C.J."/>
            <person name="Probst A.J."/>
            <person name="Thomas B.C."/>
            <person name="Singh A."/>
            <person name="Wilkins M.J."/>
            <person name="Karaoz U."/>
            <person name="Brodie E.L."/>
            <person name="Williams K.H."/>
            <person name="Hubbard S.S."/>
            <person name="Banfield J.F."/>
        </authorList>
    </citation>
    <scope>NUCLEOTIDE SEQUENCE [LARGE SCALE GENOMIC DNA]</scope>
</reference>
<dbReference type="EMBL" id="MEVT01000008">
    <property type="protein sequence ID" value="OGC63199.1"/>
    <property type="molecule type" value="Genomic_DNA"/>
</dbReference>
<proteinExistence type="predicted"/>
<protein>
    <recommendedName>
        <fullName evidence="3">Ribosomal subunit interface protein</fullName>
    </recommendedName>
</protein>
<dbReference type="InterPro" id="IPR036567">
    <property type="entry name" value="RHF-like"/>
</dbReference>
<evidence type="ECO:0000313" key="1">
    <source>
        <dbReference type="EMBL" id="OGC63199.1"/>
    </source>
</evidence>
<name>A0A1F4W197_UNCKA</name>
<dbReference type="InterPro" id="IPR003489">
    <property type="entry name" value="RHF/RaiA"/>
</dbReference>
<dbReference type="Pfam" id="PF02482">
    <property type="entry name" value="Ribosomal_S30AE"/>
    <property type="match status" value="1"/>
</dbReference>
<organism evidence="1 2">
    <name type="scientific">candidate division WWE3 bacterium RIFOXYA2_FULL_46_9</name>
    <dbReference type="NCBI Taxonomy" id="1802636"/>
    <lineage>
        <taxon>Bacteria</taxon>
        <taxon>Katanobacteria</taxon>
    </lineage>
</organism>
<dbReference type="AlphaFoldDB" id="A0A1F4W197"/>
<sequence length="122" mass="14110">MQYQITSDNMQVSASMEALTREKFLRIDHRFKDVESGSKWVRVVVNTVPGDQFEVKAHLNVKGKEWFSDETDYSLESALIRTVEELIVMIEKDTDNSAKRTVELTAQDLLEDEIKNEENVVE</sequence>
<dbReference type="SUPFAM" id="SSF69754">
    <property type="entry name" value="Ribosome binding protein Y (YfiA homologue)"/>
    <property type="match status" value="1"/>
</dbReference>
<gene>
    <name evidence="1" type="ORF">A2264_00710</name>
</gene>
<evidence type="ECO:0000313" key="2">
    <source>
        <dbReference type="Proteomes" id="UP000176614"/>
    </source>
</evidence>
<evidence type="ECO:0008006" key="3">
    <source>
        <dbReference type="Google" id="ProtNLM"/>
    </source>
</evidence>
<dbReference type="Gene3D" id="3.30.160.100">
    <property type="entry name" value="Ribosome hibernation promotion factor-like"/>
    <property type="match status" value="1"/>
</dbReference>
<dbReference type="Proteomes" id="UP000176614">
    <property type="component" value="Unassembled WGS sequence"/>
</dbReference>
<accession>A0A1F4W197</accession>